<dbReference type="AlphaFoldDB" id="A0A3B0MFI4"/>
<reference evidence="3" key="1">
    <citation type="submission" date="2018-07" db="EMBL/GenBank/DDBJ databases">
        <authorList>
            <person name="Quirk P.G."/>
            <person name="Krulwich T.A."/>
        </authorList>
    </citation>
    <scope>NUCLEOTIDE SEQUENCE</scope>
    <source>
        <strain evidence="3">Anand</strain>
    </source>
</reference>
<dbReference type="EMBL" id="UIVT01000001">
    <property type="protein sequence ID" value="SVP88750.1"/>
    <property type="molecule type" value="Genomic_DNA"/>
</dbReference>
<feature type="transmembrane region" description="Helical" evidence="2">
    <location>
        <begin position="7"/>
        <end position="26"/>
    </location>
</feature>
<dbReference type="PRINTS" id="PR00929">
    <property type="entry name" value="ATHOOK"/>
</dbReference>
<evidence type="ECO:0000256" key="2">
    <source>
        <dbReference type="SAM" id="Phobius"/>
    </source>
</evidence>
<feature type="region of interest" description="Disordered" evidence="1">
    <location>
        <begin position="235"/>
        <end position="278"/>
    </location>
</feature>
<feature type="compositionally biased region" description="Acidic residues" evidence="1">
    <location>
        <begin position="192"/>
        <end position="215"/>
    </location>
</feature>
<feature type="compositionally biased region" description="Polar residues" evidence="1">
    <location>
        <begin position="248"/>
        <end position="264"/>
    </location>
</feature>
<evidence type="ECO:0000313" key="3">
    <source>
        <dbReference type="EMBL" id="SVP88750.1"/>
    </source>
</evidence>
<accession>A0A3B0MFI4</accession>
<feature type="region of interest" description="Disordered" evidence="1">
    <location>
        <begin position="348"/>
        <end position="510"/>
    </location>
</feature>
<feature type="compositionally biased region" description="Low complexity" evidence="1">
    <location>
        <begin position="348"/>
        <end position="365"/>
    </location>
</feature>
<dbReference type="SMART" id="SM00384">
    <property type="entry name" value="AT_hook"/>
    <property type="match status" value="3"/>
</dbReference>
<dbReference type="InterPro" id="IPR017956">
    <property type="entry name" value="AT_hook_DNA-bd_motif"/>
</dbReference>
<feature type="compositionally biased region" description="Basic residues" evidence="1">
    <location>
        <begin position="406"/>
        <end position="417"/>
    </location>
</feature>
<feature type="region of interest" description="Disordered" evidence="1">
    <location>
        <begin position="150"/>
        <end position="222"/>
    </location>
</feature>
<dbReference type="GO" id="GO:0003677">
    <property type="term" value="F:DNA binding"/>
    <property type="evidence" value="ECO:0007669"/>
    <property type="project" value="InterPro"/>
</dbReference>
<feature type="compositionally biased region" description="Basic and acidic residues" evidence="1">
    <location>
        <begin position="418"/>
        <end position="428"/>
    </location>
</feature>
<dbReference type="Pfam" id="PF07708">
    <property type="entry name" value="Tash_PEST"/>
    <property type="match status" value="2"/>
</dbReference>
<feature type="compositionally biased region" description="Basic residues" evidence="1">
    <location>
        <begin position="156"/>
        <end position="170"/>
    </location>
</feature>
<gene>
    <name evidence="3" type="ORF">TAT_000060600</name>
</gene>
<sequence length="570" mass="66868">MVRFNTLCIFYGLVIYYIRIVSSILLDLENVNISKFYTMRIVERGVTKIMILSTPENKITEVYNGIFFVWSPDPGEYVKCVTIYEFRYTKRVIMSIEIENPRKTDMYYLSKYRWNYKYISKEDFEKEYQSMLLIEKELEYGIQKQKHESGTEKVFIPKRKRGRPRKHKPKIKDTDYKTRKSKKQSIAQEKLDPEETDTADEIPSDKDDDEPEDLTEEQRQKIKDQVLEKIDFEVSSDEDIDVDGPTHSHIQSDAITQTETQSYERTGPQVLDREAVSEESVRVEEAGKISVEFSDDEIESELFQVNLGSDSDDEPLIIKAFIPTSTQTNKKTKTDNEQTYTYYTTYTLSKSQSQVSKTTTESTEQLVPETIPVEIGSDEEDHESEISDIELLFSSDEEHETEKIAKPKKPRIRRPRKQKPESETEKVDKPKRKRGRPRKQKPELEEPKRKRGRPKKLKPDELDTDHIEVHKQVRIDKRKSKLGRPKIKNTEKTTKQTTEQPEHLELQPETIPVEIESDDEHEDIDLEQELLNEPLFGEDVEKLLERELDKIGISTNELDSVFEEKSEDDN</sequence>
<name>A0A3B0MFI4_THEAN</name>
<proteinExistence type="predicted"/>
<protein>
    <submittedName>
        <fullName evidence="3">Tash(AT)-like protein, putative</fullName>
    </submittedName>
</protein>
<keyword evidence="2" id="KW-0472">Membrane</keyword>
<organism evidence="3">
    <name type="scientific">Theileria annulata</name>
    <dbReference type="NCBI Taxonomy" id="5874"/>
    <lineage>
        <taxon>Eukaryota</taxon>
        <taxon>Sar</taxon>
        <taxon>Alveolata</taxon>
        <taxon>Apicomplexa</taxon>
        <taxon>Aconoidasida</taxon>
        <taxon>Piroplasmida</taxon>
        <taxon>Theileriidae</taxon>
        <taxon>Theileria</taxon>
    </lineage>
</organism>
<keyword evidence="2" id="KW-0812">Transmembrane</keyword>
<dbReference type="InterPro" id="IPR011695">
    <property type="entry name" value="Tash_PEST_motif"/>
</dbReference>
<feature type="compositionally biased region" description="Acidic residues" evidence="1">
    <location>
        <begin position="376"/>
        <end position="388"/>
    </location>
</feature>
<feature type="compositionally biased region" description="Basic and acidic residues" evidence="1">
    <location>
        <begin position="488"/>
        <end position="506"/>
    </location>
</feature>
<feature type="compositionally biased region" description="Basic residues" evidence="1">
    <location>
        <begin position="429"/>
        <end position="439"/>
    </location>
</feature>
<dbReference type="VEuPathDB" id="PiroplasmaDB:TA03135"/>
<feature type="compositionally biased region" description="Basic and acidic residues" evidence="1">
    <location>
        <begin position="457"/>
        <end position="475"/>
    </location>
</feature>
<keyword evidence="2" id="KW-1133">Transmembrane helix</keyword>
<feature type="compositionally biased region" description="Basic residues" evidence="1">
    <location>
        <begin position="476"/>
        <end position="487"/>
    </location>
</feature>
<evidence type="ECO:0000256" key="1">
    <source>
        <dbReference type="SAM" id="MobiDB-lite"/>
    </source>
</evidence>